<dbReference type="InterPro" id="IPR036069">
    <property type="entry name" value="DUF34/NIF3_sf"/>
</dbReference>
<dbReference type="Pfam" id="PF01784">
    <property type="entry name" value="DUF34_NIF3"/>
    <property type="match status" value="1"/>
</dbReference>
<reference evidence="3" key="1">
    <citation type="submission" date="2020-05" db="EMBL/GenBank/DDBJ databases">
        <authorList>
            <person name="Chiriac C."/>
            <person name="Salcher M."/>
            <person name="Ghai R."/>
            <person name="Kavagutti S V."/>
        </authorList>
    </citation>
    <scope>NUCLEOTIDE SEQUENCE</scope>
</reference>
<sequence>MTVKLANLLPVFESLWPEAGADEWDQVGLASGSLDQQVDRVLLCVDPTISVLQEAKQRSCQLVVSHHPLLLEGVHSVAEGELKGDILSFAISNSIALFSAHTNADTVTGGVSDVLANKIGLRNSVPLLPTTGNSGHGRIGTLEAPTTVFDLATRINEVLPASYAPVRIAGDSIRTVSKVAVVGGSGSSFLPDAISAGAECFVTSDLKHHVSLDAISNQSHQISLIDISHFAAESLWLSPTAAQLAKQVPTVEFLVSEISTDPWSRSIPGKLS</sequence>
<dbReference type="PANTHER" id="PTHR13799:SF14">
    <property type="entry name" value="GTP CYCLOHYDROLASE 1 TYPE 2 HOMOLOG"/>
    <property type="match status" value="1"/>
</dbReference>
<dbReference type="GO" id="GO:0005737">
    <property type="term" value="C:cytoplasm"/>
    <property type="evidence" value="ECO:0007669"/>
    <property type="project" value="TreeGrafter"/>
</dbReference>
<dbReference type="EMBL" id="CAEZTB010000052">
    <property type="protein sequence ID" value="CAB4554888.1"/>
    <property type="molecule type" value="Genomic_DNA"/>
</dbReference>
<dbReference type="GO" id="GO:0046872">
    <property type="term" value="F:metal ion binding"/>
    <property type="evidence" value="ECO:0007669"/>
    <property type="project" value="UniProtKB-KW"/>
</dbReference>
<dbReference type="Gene3D" id="3.40.1390.30">
    <property type="entry name" value="NIF3 (NGG1p interacting factor 3)-like"/>
    <property type="match status" value="2"/>
</dbReference>
<dbReference type="FunFam" id="3.40.1390.30:FF:000001">
    <property type="entry name" value="GTP cyclohydrolase 1 type 2"/>
    <property type="match status" value="1"/>
</dbReference>
<evidence type="ECO:0000256" key="1">
    <source>
        <dbReference type="ARBA" id="ARBA00006964"/>
    </source>
</evidence>
<organism evidence="3">
    <name type="scientific">freshwater metagenome</name>
    <dbReference type="NCBI Taxonomy" id="449393"/>
    <lineage>
        <taxon>unclassified sequences</taxon>
        <taxon>metagenomes</taxon>
        <taxon>ecological metagenomes</taxon>
    </lineage>
</organism>
<name>A0A6J6CYZ9_9ZZZZ</name>
<dbReference type="SUPFAM" id="SSF102705">
    <property type="entry name" value="NIF3 (NGG1p interacting factor 3)-like"/>
    <property type="match status" value="1"/>
</dbReference>
<dbReference type="InterPro" id="IPR002678">
    <property type="entry name" value="DUF34/NIF3"/>
</dbReference>
<dbReference type="NCBIfam" id="TIGR00486">
    <property type="entry name" value="YbgI_SA1388"/>
    <property type="match status" value="1"/>
</dbReference>
<proteinExistence type="inferred from homology"/>
<dbReference type="PANTHER" id="PTHR13799">
    <property type="entry name" value="NGG1 INTERACTING FACTOR 3"/>
    <property type="match status" value="1"/>
</dbReference>
<protein>
    <submittedName>
        <fullName evidence="3">Unannotated protein</fullName>
    </submittedName>
</protein>
<gene>
    <name evidence="3" type="ORF">UFOPK1581_00413</name>
</gene>
<dbReference type="AlphaFoldDB" id="A0A6J6CYZ9"/>
<accession>A0A6J6CYZ9</accession>
<keyword evidence="2" id="KW-0479">Metal-binding</keyword>
<evidence type="ECO:0000256" key="2">
    <source>
        <dbReference type="ARBA" id="ARBA00022723"/>
    </source>
</evidence>
<evidence type="ECO:0000313" key="3">
    <source>
        <dbReference type="EMBL" id="CAB4554888.1"/>
    </source>
</evidence>
<comment type="similarity">
    <text evidence="1">Belongs to the GTP cyclohydrolase I type 2/NIF3 family.</text>
</comment>